<dbReference type="GO" id="GO:0005634">
    <property type="term" value="C:nucleus"/>
    <property type="evidence" value="ECO:0007669"/>
    <property type="project" value="InterPro"/>
</dbReference>
<feature type="compositionally biased region" description="Polar residues" evidence="6">
    <location>
        <begin position="296"/>
        <end position="311"/>
    </location>
</feature>
<feature type="domain" description="RING-type" evidence="7">
    <location>
        <begin position="10"/>
        <end position="51"/>
    </location>
</feature>
<feature type="compositionally biased region" description="Basic and acidic residues" evidence="6">
    <location>
        <begin position="429"/>
        <end position="442"/>
    </location>
</feature>
<dbReference type="InterPro" id="IPR037381">
    <property type="entry name" value="RFWD3"/>
</dbReference>
<keyword evidence="9" id="KW-1185">Reference proteome</keyword>
<evidence type="ECO:0000259" key="7">
    <source>
        <dbReference type="PROSITE" id="PS50089"/>
    </source>
</evidence>
<feature type="compositionally biased region" description="Polar residues" evidence="6">
    <location>
        <begin position="832"/>
        <end position="849"/>
    </location>
</feature>
<evidence type="ECO:0000256" key="2">
    <source>
        <dbReference type="ARBA" id="ARBA00022771"/>
    </source>
</evidence>
<dbReference type="InterPro" id="IPR013083">
    <property type="entry name" value="Znf_RING/FYVE/PHD"/>
</dbReference>
<feature type="coiled-coil region" evidence="5">
    <location>
        <begin position="141"/>
        <end position="200"/>
    </location>
</feature>
<dbReference type="SMART" id="SM00184">
    <property type="entry name" value="RING"/>
    <property type="match status" value="1"/>
</dbReference>
<name>A0A5C3KFH1_COPMA</name>
<dbReference type="OrthoDB" id="6105938at2759"/>
<feature type="region of interest" description="Disordered" evidence="6">
    <location>
        <begin position="913"/>
        <end position="1018"/>
    </location>
</feature>
<dbReference type="PANTHER" id="PTHR16047">
    <property type="entry name" value="RFWD3 PROTEIN"/>
    <property type="match status" value="1"/>
</dbReference>
<evidence type="ECO:0000313" key="9">
    <source>
        <dbReference type="Proteomes" id="UP000307440"/>
    </source>
</evidence>
<feature type="compositionally biased region" description="Polar residues" evidence="6">
    <location>
        <begin position="672"/>
        <end position="710"/>
    </location>
</feature>
<feature type="compositionally biased region" description="Low complexity" evidence="6">
    <location>
        <begin position="819"/>
        <end position="828"/>
    </location>
</feature>
<dbReference type="PROSITE" id="PS50089">
    <property type="entry name" value="ZF_RING_2"/>
    <property type="match status" value="1"/>
</dbReference>
<dbReference type="GO" id="GO:0008270">
    <property type="term" value="F:zinc ion binding"/>
    <property type="evidence" value="ECO:0007669"/>
    <property type="project" value="UniProtKB-KW"/>
</dbReference>
<feature type="compositionally biased region" description="Polar residues" evidence="6">
    <location>
        <begin position="919"/>
        <end position="928"/>
    </location>
</feature>
<dbReference type="Proteomes" id="UP000307440">
    <property type="component" value="Unassembled WGS sequence"/>
</dbReference>
<evidence type="ECO:0000256" key="6">
    <source>
        <dbReference type="SAM" id="MobiDB-lite"/>
    </source>
</evidence>
<keyword evidence="3" id="KW-0862">Zinc</keyword>
<dbReference type="GO" id="GO:0036297">
    <property type="term" value="P:interstrand cross-link repair"/>
    <property type="evidence" value="ECO:0007669"/>
    <property type="project" value="InterPro"/>
</dbReference>
<protein>
    <recommendedName>
        <fullName evidence="7">RING-type domain-containing protein</fullName>
    </recommendedName>
</protein>
<feature type="compositionally biased region" description="Pro residues" evidence="6">
    <location>
        <begin position="654"/>
        <end position="663"/>
    </location>
</feature>
<dbReference type="InterPro" id="IPR017907">
    <property type="entry name" value="Znf_RING_CS"/>
</dbReference>
<keyword evidence="1" id="KW-0479">Metal-binding</keyword>
<dbReference type="EMBL" id="ML210401">
    <property type="protein sequence ID" value="TFK18443.1"/>
    <property type="molecule type" value="Genomic_DNA"/>
</dbReference>
<feature type="compositionally biased region" description="Basic and acidic residues" evidence="6">
    <location>
        <begin position="576"/>
        <end position="586"/>
    </location>
</feature>
<keyword evidence="5" id="KW-0175">Coiled coil</keyword>
<dbReference type="InterPro" id="IPR001841">
    <property type="entry name" value="Znf_RING"/>
</dbReference>
<dbReference type="STRING" id="230819.A0A5C3KFH1"/>
<dbReference type="PROSITE" id="PS00518">
    <property type="entry name" value="ZF_RING_1"/>
    <property type="match status" value="1"/>
</dbReference>
<dbReference type="AlphaFoldDB" id="A0A5C3KFH1"/>
<feature type="compositionally biased region" description="Acidic residues" evidence="6">
    <location>
        <begin position="744"/>
        <end position="760"/>
    </location>
</feature>
<accession>A0A5C3KFH1</accession>
<proteinExistence type="predicted"/>
<dbReference type="Pfam" id="PF14634">
    <property type="entry name" value="zf-RING_5"/>
    <property type="match status" value="1"/>
</dbReference>
<organism evidence="8 9">
    <name type="scientific">Coprinopsis marcescibilis</name>
    <name type="common">Agaric fungus</name>
    <name type="synonym">Psathyrella marcescibilis</name>
    <dbReference type="NCBI Taxonomy" id="230819"/>
    <lineage>
        <taxon>Eukaryota</taxon>
        <taxon>Fungi</taxon>
        <taxon>Dikarya</taxon>
        <taxon>Basidiomycota</taxon>
        <taxon>Agaricomycotina</taxon>
        <taxon>Agaricomycetes</taxon>
        <taxon>Agaricomycetidae</taxon>
        <taxon>Agaricales</taxon>
        <taxon>Agaricineae</taxon>
        <taxon>Psathyrellaceae</taxon>
        <taxon>Coprinopsis</taxon>
    </lineage>
</organism>
<feature type="region of interest" description="Disordered" evidence="6">
    <location>
        <begin position="295"/>
        <end position="318"/>
    </location>
</feature>
<evidence type="ECO:0000256" key="1">
    <source>
        <dbReference type="ARBA" id="ARBA00022723"/>
    </source>
</evidence>
<reference evidence="8 9" key="1">
    <citation type="journal article" date="2019" name="Nat. Ecol. Evol.">
        <title>Megaphylogeny resolves global patterns of mushroom evolution.</title>
        <authorList>
            <person name="Varga T."/>
            <person name="Krizsan K."/>
            <person name="Foldi C."/>
            <person name="Dima B."/>
            <person name="Sanchez-Garcia M."/>
            <person name="Sanchez-Ramirez S."/>
            <person name="Szollosi G.J."/>
            <person name="Szarkandi J.G."/>
            <person name="Papp V."/>
            <person name="Albert L."/>
            <person name="Andreopoulos W."/>
            <person name="Angelini C."/>
            <person name="Antonin V."/>
            <person name="Barry K.W."/>
            <person name="Bougher N.L."/>
            <person name="Buchanan P."/>
            <person name="Buyck B."/>
            <person name="Bense V."/>
            <person name="Catcheside P."/>
            <person name="Chovatia M."/>
            <person name="Cooper J."/>
            <person name="Damon W."/>
            <person name="Desjardin D."/>
            <person name="Finy P."/>
            <person name="Geml J."/>
            <person name="Haridas S."/>
            <person name="Hughes K."/>
            <person name="Justo A."/>
            <person name="Karasinski D."/>
            <person name="Kautmanova I."/>
            <person name="Kiss B."/>
            <person name="Kocsube S."/>
            <person name="Kotiranta H."/>
            <person name="LaButti K.M."/>
            <person name="Lechner B.E."/>
            <person name="Liimatainen K."/>
            <person name="Lipzen A."/>
            <person name="Lukacs Z."/>
            <person name="Mihaltcheva S."/>
            <person name="Morgado L.N."/>
            <person name="Niskanen T."/>
            <person name="Noordeloos M.E."/>
            <person name="Ohm R.A."/>
            <person name="Ortiz-Santana B."/>
            <person name="Ovrebo C."/>
            <person name="Racz N."/>
            <person name="Riley R."/>
            <person name="Savchenko A."/>
            <person name="Shiryaev A."/>
            <person name="Soop K."/>
            <person name="Spirin V."/>
            <person name="Szebenyi C."/>
            <person name="Tomsovsky M."/>
            <person name="Tulloss R.E."/>
            <person name="Uehling J."/>
            <person name="Grigoriev I.V."/>
            <person name="Vagvolgyi C."/>
            <person name="Papp T."/>
            <person name="Martin F.M."/>
            <person name="Miettinen O."/>
            <person name="Hibbett D.S."/>
            <person name="Nagy L.G."/>
        </authorList>
    </citation>
    <scope>NUCLEOTIDE SEQUENCE [LARGE SCALE GENOMIC DNA]</scope>
    <source>
        <strain evidence="8 9">CBS 121175</strain>
    </source>
</reference>
<evidence type="ECO:0000313" key="8">
    <source>
        <dbReference type="EMBL" id="TFK18443.1"/>
    </source>
</evidence>
<feature type="region of interest" description="Disordered" evidence="6">
    <location>
        <begin position="741"/>
        <end position="893"/>
    </location>
</feature>
<dbReference type="PANTHER" id="PTHR16047:SF7">
    <property type="entry name" value="E3 UBIQUITIN-PROTEIN LIGASE RFWD3"/>
    <property type="match status" value="1"/>
</dbReference>
<dbReference type="GO" id="GO:0004842">
    <property type="term" value="F:ubiquitin-protein transferase activity"/>
    <property type="evidence" value="ECO:0007669"/>
    <property type="project" value="InterPro"/>
</dbReference>
<feature type="compositionally biased region" description="Basic and acidic residues" evidence="6">
    <location>
        <begin position="448"/>
        <end position="525"/>
    </location>
</feature>
<dbReference type="SUPFAM" id="SSF57850">
    <property type="entry name" value="RING/U-box"/>
    <property type="match status" value="1"/>
</dbReference>
<evidence type="ECO:0000256" key="3">
    <source>
        <dbReference type="ARBA" id="ARBA00022833"/>
    </source>
</evidence>
<dbReference type="GO" id="GO:0016567">
    <property type="term" value="P:protein ubiquitination"/>
    <property type="evidence" value="ECO:0007669"/>
    <property type="project" value="InterPro"/>
</dbReference>
<evidence type="ECO:0000256" key="5">
    <source>
        <dbReference type="SAM" id="Coils"/>
    </source>
</evidence>
<feature type="compositionally biased region" description="Acidic residues" evidence="6">
    <location>
        <begin position="935"/>
        <end position="959"/>
    </location>
</feature>
<dbReference type="Gene3D" id="3.30.40.10">
    <property type="entry name" value="Zinc/RING finger domain, C3HC4 (zinc finger)"/>
    <property type="match status" value="1"/>
</dbReference>
<sequence>MFVLHPSSRCDVCLDAFSWETDMAPYAIPCGHVFCKTCLTAVVPPKCPLCRKNYDPERLKKLHVDRLDGVDAEDTKEGEYLQRVALSFDAPEEQLQELVQELDDWLRDRLPDTCQPLRKARLALDKYQDLRFTGIESKREISGLKEDLNNLRRTMDVEKEQSKLIECQLLRKKEELEIQLDSYKTELEQLRAEMQRRTNHRNPLPPPPQPVSFERYPAFSKLGGPSWHSDTTGGSMLPPTKAPASYVHPRNFWPDDDRENQARVLHESNGVKHNRKTKPNDPSLELYRSVYGTQARPATTNSLPMASSSAALETPKPKPGIIPGATASNKFMPPDPEVEKQRGYHAFTAPEAVPFPSHEAHPKAPFDPARDAMDPYSLTASLLPEYVNGYTEGYTSAFQTVNAVASGSRSKGPEASTSSNGETLSSLLDRPERDRERREQREKRRKEQGRDKESRREKERERERRGDPDRVREVRDREREQPGSDREHRSREEKERLRAERALRHREREQRERDKERERAARERPAGTGSGSGSGSSSRRRDTLPEQISSLTAGPSRPPRSDEEVARHRTRSRRSRPSEMELEIAHRTQGQAQAALASILSDNPGRVRRTSLAARPHTNAPILQSQATNPSQSQHAPPPQPPSAHAPISMAHPTPRPVLPSLPPSETGHETVMNSPASRHSIQSDISNASSWGTVSSGGPNDDMTPNSFMSLNLRNFSQHHHSAMPMGPTPSSPVRPIIQVEESSSEEEDEEEEETETEQEGPVVPPQTRAASRPTRNNAPMPPASAPARRSTEQVSHVPPQAHSQPQAQGRFWTGPYPQSAAPASQAHGTRYTQAGAQHYQNPTSATDMNHARARQHAHGHSNSQPHSLAHGVSANGNGDARARRVSTSQAGVAPVPASLLINGAAPNGVGNPIRSAPVSQWQQTMGPNREQEESSSEEDEDETDDGEEEESDEEEEPQPVVALQAPPQPPTPLDTANTGNALGLAIAPEPMQISAPRPRVSSRTFLRSFSHDNYVH</sequence>
<feature type="compositionally biased region" description="Polar residues" evidence="6">
    <location>
        <begin position="407"/>
        <end position="426"/>
    </location>
</feature>
<gene>
    <name evidence="8" type="ORF">FA15DRAFT_627904</name>
</gene>
<feature type="region of interest" description="Disordered" evidence="6">
    <location>
        <begin position="407"/>
        <end position="710"/>
    </location>
</feature>
<evidence type="ECO:0000256" key="4">
    <source>
        <dbReference type="PROSITE-ProRule" id="PRU00175"/>
    </source>
</evidence>
<keyword evidence="2 4" id="KW-0863">Zinc-finger</keyword>